<accession>A0A840AR63</accession>
<evidence type="ECO:0000256" key="6">
    <source>
        <dbReference type="SAM" id="Phobius"/>
    </source>
</evidence>
<feature type="compositionally biased region" description="Basic and acidic residues" evidence="5">
    <location>
        <begin position="496"/>
        <end position="507"/>
    </location>
</feature>
<feature type="domain" description="HemY N-terminal" evidence="7">
    <location>
        <begin position="26"/>
        <end position="132"/>
    </location>
</feature>
<feature type="transmembrane region" description="Helical" evidence="6">
    <location>
        <begin position="37"/>
        <end position="62"/>
    </location>
</feature>
<dbReference type="SUPFAM" id="SSF48452">
    <property type="entry name" value="TPR-like"/>
    <property type="match status" value="1"/>
</dbReference>
<sequence>MIRILVYLALLFAVAAGFAWLADRPGEIALVWQGYEIRSSLMVAAIAFAALFVALAILFWIVTTLVRAPRLFGDWLGGRRRDRGFRALSRGMVAVGAGDVKLARRYALESRKILGAEPMTLLLAAQSAQLSGDAPAARTAFEAMLEDPETRLLGLRGLFVEAERAGEHEAARHFASEAHQSAPALAWAGQALFAYQAAASDWRGALETLGSNTHAKLVDRGESHRLRAVLLTARGLGDEASNPEEARAAALEAVKLAPGLVPAATLAARLSARNSDYRRASKILEAAWKVEPHPEIAEAYLNVRPGDAAGDRLKRAEKLVTLRPMSAESHYALARAAFDARDFAAARRALGSVAESERTERYCLLMAEIEEAEGDRGRVREWLGRALRAPRDPSWMADGYVFTAWAPVSPVSGRIDAFEWRVPTLSLGGEERPLIDLMPAPETSPAEMPVLEAAPVQRAAPPSPPVEPAAVQPSRPVQAGRDLPKAPIPDDPGVEDPDKRIDPIHLQ</sequence>
<evidence type="ECO:0000256" key="1">
    <source>
        <dbReference type="ARBA" id="ARBA00004370"/>
    </source>
</evidence>
<evidence type="ECO:0000313" key="8">
    <source>
        <dbReference type="EMBL" id="MBB3931537.1"/>
    </source>
</evidence>
<keyword evidence="2 6" id="KW-0812">Transmembrane</keyword>
<dbReference type="Proteomes" id="UP000553963">
    <property type="component" value="Unassembled WGS sequence"/>
</dbReference>
<dbReference type="EMBL" id="JACIDS010000003">
    <property type="protein sequence ID" value="MBB3931537.1"/>
    <property type="molecule type" value="Genomic_DNA"/>
</dbReference>
<dbReference type="Gene3D" id="1.25.40.10">
    <property type="entry name" value="Tetratricopeptide repeat domain"/>
    <property type="match status" value="1"/>
</dbReference>
<comment type="caution">
    <text evidence="8">The sequence shown here is derived from an EMBL/GenBank/DDBJ whole genome shotgun (WGS) entry which is preliminary data.</text>
</comment>
<comment type="subcellular location">
    <subcellularLocation>
        <location evidence="1">Membrane</location>
    </subcellularLocation>
</comment>
<dbReference type="InterPro" id="IPR016982">
    <property type="entry name" value="Mms48"/>
</dbReference>
<dbReference type="GO" id="GO:0016020">
    <property type="term" value="C:membrane"/>
    <property type="evidence" value="ECO:0007669"/>
    <property type="project" value="UniProtKB-SubCell"/>
</dbReference>
<gene>
    <name evidence="8" type="ORF">GGR25_002587</name>
</gene>
<evidence type="ECO:0000256" key="4">
    <source>
        <dbReference type="ARBA" id="ARBA00023136"/>
    </source>
</evidence>
<dbReference type="InterPro" id="IPR011990">
    <property type="entry name" value="TPR-like_helical_dom_sf"/>
</dbReference>
<name>A0A840AR63_9HYPH</name>
<proteinExistence type="predicted"/>
<keyword evidence="9" id="KW-1185">Reference proteome</keyword>
<evidence type="ECO:0000256" key="5">
    <source>
        <dbReference type="SAM" id="MobiDB-lite"/>
    </source>
</evidence>
<dbReference type="RefSeq" id="WP_183399163.1">
    <property type="nucleotide sequence ID" value="NZ_JACIDS010000003.1"/>
</dbReference>
<dbReference type="AlphaFoldDB" id="A0A840AR63"/>
<keyword evidence="4 6" id="KW-0472">Membrane</keyword>
<protein>
    <submittedName>
        <fullName evidence="8">HemY protein</fullName>
    </submittedName>
</protein>
<keyword evidence="3 6" id="KW-1133">Transmembrane helix</keyword>
<evidence type="ECO:0000256" key="2">
    <source>
        <dbReference type="ARBA" id="ARBA00022692"/>
    </source>
</evidence>
<organism evidence="8 9">
    <name type="scientific">Kaistia hirudinis</name>
    <dbReference type="NCBI Taxonomy" id="1293440"/>
    <lineage>
        <taxon>Bacteria</taxon>
        <taxon>Pseudomonadati</taxon>
        <taxon>Pseudomonadota</taxon>
        <taxon>Alphaproteobacteria</taxon>
        <taxon>Hyphomicrobiales</taxon>
        <taxon>Kaistiaceae</taxon>
        <taxon>Kaistia</taxon>
    </lineage>
</organism>
<evidence type="ECO:0000313" key="9">
    <source>
        <dbReference type="Proteomes" id="UP000553963"/>
    </source>
</evidence>
<evidence type="ECO:0000259" key="7">
    <source>
        <dbReference type="Pfam" id="PF07219"/>
    </source>
</evidence>
<evidence type="ECO:0000256" key="3">
    <source>
        <dbReference type="ARBA" id="ARBA00022989"/>
    </source>
</evidence>
<dbReference type="Pfam" id="PF07219">
    <property type="entry name" value="HemY_N"/>
    <property type="match status" value="1"/>
</dbReference>
<dbReference type="PIRSF" id="PIRSF031802">
    <property type="entry name" value="UCP031802"/>
    <property type="match status" value="1"/>
</dbReference>
<dbReference type="InterPro" id="IPR010817">
    <property type="entry name" value="HemY_N"/>
</dbReference>
<feature type="region of interest" description="Disordered" evidence="5">
    <location>
        <begin position="453"/>
        <end position="507"/>
    </location>
</feature>
<reference evidence="8 9" key="1">
    <citation type="submission" date="2020-08" db="EMBL/GenBank/DDBJ databases">
        <title>Genomic Encyclopedia of Type Strains, Phase IV (KMG-IV): sequencing the most valuable type-strain genomes for metagenomic binning, comparative biology and taxonomic classification.</title>
        <authorList>
            <person name="Goeker M."/>
        </authorList>
    </citation>
    <scope>NUCLEOTIDE SEQUENCE [LARGE SCALE GENOMIC DNA]</scope>
    <source>
        <strain evidence="8 9">DSM 25966</strain>
    </source>
</reference>